<dbReference type="AlphaFoldDB" id="A0A2A2D9G4"/>
<dbReference type="PROSITE" id="PS50995">
    <property type="entry name" value="HTH_MARR_2"/>
    <property type="match status" value="1"/>
</dbReference>
<dbReference type="SUPFAM" id="SSF46785">
    <property type="entry name" value="Winged helix' DNA-binding domain"/>
    <property type="match status" value="1"/>
</dbReference>
<accession>A0A2A2D9G4</accession>
<dbReference type="GO" id="GO:0003700">
    <property type="term" value="F:DNA-binding transcription factor activity"/>
    <property type="evidence" value="ECO:0007669"/>
    <property type="project" value="InterPro"/>
</dbReference>
<evidence type="ECO:0000259" key="1">
    <source>
        <dbReference type="PROSITE" id="PS50995"/>
    </source>
</evidence>
<dbReference type="SMART" id="SM00347">
    <property type="entry name" value="HTH_MARR"/>
    <property type="match status" value="1"/>
</dbReference>
<protein>
    <submittedName>
        <fullName evidence="2">MarR family transcriptional regulator</fullName>
    </submittedName>
</protein>
<reference evidence="2 3" key="1">
    <citation type="submission" date="2017-08" db="EMBL/GenBank/DDBJ databases">
        <title>Genome sequence of Streptomyces albireticuli NRRL B-1670.</title>
        <authorList>
            <person name="Graham D.E."/>
            <person name="Mahan K.M."/>
            <person name="Klingeman D.M."/>
            <person name="Hettich R.L."/>
            <person name="Parry R.J."/>
            <person name="Spain J.C."/>
        </authorList>
    </citation>
    <scope>NUCLEOTIDE SEQUENCE [LARGE SCALE GENOMIC DNA]</scope>
    <source>
        <strain evidence="2 3">NRRL B-1670</strain>
    </source>
</reference>
<dbReference type="InterPro" id="IPR039422">
    <property type="entry name" value="MarR/SlyA-like"/>
</dbReference>
<organism evidence="2 3">
    <name type="scientific">Streptomyces albireticuli</name>
    <dbReference type="NCBI Taxonomy" id="1940"/>
    <lineage>
        <taxon>Bacteria</taxon>
        <taxon>Bacillati</taxon>
        <taxon>Actinomycetota</taxon>
        <taxon>Actinomycetes</taxon>
        <taxon>Kitasatosporales</taxon>
        <taxon>Streptomycetaceae</taxon>
        <taxon>Streptomyces</taxon>
    </lineage>
</organism>
<dbReference type="PANTHER" id="PTHR33164:SF104">
    <property type="entry name" value="TRANSCRIPTIONAL REGULATORY PROTEIN"/>
    <property type="match status" value="1"/>
</dbReference>
<dbReference type="InterPro" id="IPR000835">
    <property type="entry name" value="HTH_MarR-typ"/>
</dbReference>
<dbReference type="PRINTS" id="PR00598">
    <property type="entry name" value="HTHMARR"/>
</dbReference>
<dbReference type="Pfam" id="PF12802">
    <property type="entry name" value="MarR_2"/>
    <property type="match status" value="1"/>
</dbReference>
<gene>
    <name evidence="2" type="ORF">CK936_15260</name>
</gene>
<dbReference type="InterPro" id="IPR036390">
    <property type="entry name" value="WH_DNA-bd_sf"/>
</dbReference>
<sequence length="183" mass="20347">MPGLLTDALRCVHTHINRCVRPHTSAVTLVHVNDRGSGLKAWRALLLAHSAAVRAIESDVQRDARVPLTWYDVLLELKGAGPDGLRMNELAERVVLSRTRVSRLVDEMARSGLVRKEQDTADKRVVWALITDDGRAALRETAPVYLEGIERHFSTHLTDEEAEVIASALLKVSRGGRDELGFR</sequence>
<dbReference type="GO" id="GO:0006950">
    <property type="term" value="P:response to stress"/>
    <property type="evidence" value="ECO:0007669"/>
    <property type="project" value="TreeGrafter"/>
</dbReference>
<feature type="domain" description="HTH marR-type" evidence="1">
    <location>
        <begin position="38"/>
        <end position="174"/>
    </location>
</feature>
<evidence type="ECO:0000313" key="3">
    <source>
        <dbReference type="Proteomes" id="UP000218944"/>
    </source>
</evidence>
<dbReference type="EMBL" id="NSJV01000293">
    <property type="protein sequence ID" value="PAU48087.1"/>
    <property type="molecule type" value="Genomic_DNA"/>
</dbReference>
<dbReference type="PANTHER" id="PTHR33164">
    <property type="entry name" value="TRANSCRIPTIONAL REGULATOR, MARR FAMILY"/>
    <property type="match status" value="1"/>
</dbReference>
<dbReference type="Gene3D" id="1.10.10.10">
    <property type="entry name" value="Winged helix-like DNA-binding domain superfamily/Winged helix DNA-binding domain"/>
    <property type="match status" value="1"/>
</dbReference>
<name>A0A2A2D9G4_9ACTN</name>
<keyword evidence="3" id="KW-1185">Reference proteome</keyword>
<evidence type="ECO:0000313" key="2">
    <source>
        <dbReference type="EMBL" id="PAU48087.1"/>
    </source>
</evidence>
<dbReference type="InterPro" id="IPR036388">
    <property type="entry name" value="WH-like_DNA-bd_sf"/>
</dbReference>
<dbReference type="Proteomes" id="UP000218944">
    <property type="component" value="Unassembled WGS sequence"/>
</dbReference>
<proteinExistence type="predicted"/>
<comment type="caution">
    <text evidence="2">The sequence shown here is derived from an EMBL/GenBank/DDBJ whole genome shotgun (WGS) entry which is preliminary data.</text>
</comment>